<evidence type="ECO:0000313" key="3">
    <source>
        <dbReference type="EMBL" id="EPR74061.1"/>
    </source>
</evidence>
<gene>
    <name evidence="3" type="ORF">ADIWIN_0870</name>
</gene>
<keyword evidence="4" id="KW-1185">Reference proteome</keyword>
<accession>S7VVD7</accession>
<dbReference type="RefSeq" id="WP_020896554.1">
    <property type="nucleotide sequence ID" value="NZ_ATMR01000057.1"/>
</dbReference>
<evidence type="ECO:0000259" key="2">
    <source>
        <dbReference type="Pfam" id="PF20448"/>
    </source>
</evidence>
<sequence>MKTTFYILLITLFFSCKVQQVYAQDPNNAPFVGTWEHQNGNDIFRVTIWEDGNDLKGDYWFIQTNNGVETIICASNYIIPNSNTNYRHVIFGGSKDGIIMGALLDDNSINCQNGAAERERMSGNASLTIQSGCLGCPITAEWKVERLRGIRIQGDPTEFSVPTDVIMTKVN</sequence>
<dbReference type="eggNOG" id="ENOG5034A8K">
    <property type="taxonomic scope" value="Bacteria"/>
</dbReference>
<comment type="caution">
    <text evidence="3">The sequence shown here is derived from an EMBL/GenBank/DDBJ whole genome shotgun (WGS) entry which is preliminary data.</text>
</comment>
<feature type="chain" id="PRO_5004546430" description="DUF6705 domain-containing protein" evidence="1">
    <location>
        <begin position="24"/>
        <end position="171"/>
    </location>
</feature>
<dbReference type="PROSITE" id="PS51257">
    <property type="entry name" value="PROKAR_LIPOPROTEIN"/>
    <property type="match status" value="1"/>
</dbReference>
<dbReference type="InterPro" id="IPR046551">
    <property type="entry name" value="DUF6705"/>
</dbReference>
<dbReference type="OrthoDB" id="1261237at2"/>
<feature type="domain" description="DUF6705" evidence="2">
    <location>
        <begin position="1"/>
        <end position="169"/>
    </location>
</feature>
<dbReference type="STRING" id="641526.ADIWIN_0870"/>
<name>S7VVD7_9FLAO</name>
<evidence type="ECO:0000313" key="4">
    <source>
        <dbReference type="Proteomes" id="UP000014962"/>
    </source>
</evidence>
<dbReference type="EMBL" id="ATMR01000057">
    <property type="protein sequence ID" value="EPR74061.1"/>
    <property type="molecule type" value="Genomic_DNA"/>
</dbReference>
<evidence type="ECO:0000256" key="1">
    <source>
        <dbReference type="SAM" id="SignalP"/>
    </source>
</evidence>
<protein>
    <recommendedName>
        <fullName evidence="2">DUF6705 domain-containing protein</fullName>
    </recommendedName>
</protein>
<dbReference type="Proteomes" id="UP000014962">
    <property type="component" value="Unassembled WGS sequence"/>
</dbReference>
<organism evidence="3 4">
    <name type="scientific">Winogradskyella psychrotolerans RS-3</name>
    <dbReference type="NCBI Taxonomy" id="641526"/>
    <lineage>
        <taxon>Bacteria</taxon>
        <taxon>Pseudomonadati</taxon>
        <taxon>Bacteroidota</taxon>
        <taxon>Flavobacteriia</taxon>
        <taxon>Flavobacteriales</taxon>
        <taxon>Flavobacteriaceae</taxon>
        <taxon>Winogradskyella</taxon>
    </lineage>
</organism>
<feature type="signal peptide" evidence="1">
    <location>
        <begin position="1"/>
        <end position="23"/>
    </location>
</feature>
<keyword evidence="1" id="KW-0732">Signal</keyword>
<dbReference type="AlphaFoldDB" id="S7VVD7"/>
<reference evidence="3 4" key="1">
    <citation type="journal article" date="2013" name="Genome Announc.">
        <title>Draft Genome Sequence of Winogradskyella psychrotolerans RS-3T, Isolated from the Marine Transect of Kongsfjorden, Ny-Alesund, Svalbard, Arctic Ocean.</title>
        <authorList>
            <person name="Kumar Pinnaka A."/>
            <person name="Ara S."/>
            <person name="Singh A."/>
            <person name="Shivaji S."/>
        </authorList>
    </citation>
    <scope>NUCLEOTIDE SEQUENCE [LARGE SCALE GENOMIC DNA]</scope>
    <source>
        <strain evidence="3 4">RS-3</strain>
    </source>
</reference>
<proteinExistence type="predicted"/>
<dbReference type="Pfam" id="PF20448">
    <property type="entry name" value="DUF6705"/>
    <property type="match status" value="1"/>
</dbReference>